<evidence type="ECO:0000313" key="1">
    <source>
        <dbReference type="EMBL" id="EMJ78371.1"/>
    </source>
</evidence>
<sequence>MNQKPQAGYSILNFQTTLFGQLKNKNLLSTKKARNYLQAFHKTLRTEKVA</sequence>
<proteinExistence type="predicted"/>
<dbReference type="Proteomes" id="UP000011873">
    <property type="component" value="Unassembled WGS sequence"/>
</dbReference>
<dbReference type="AlphaFoldDB" id="M6BIH1"/>
<name>M6BIH1_LEPBO</name>
<evidence type="ECO:0000313" key="2">
    <source>
        <dbReference type="Proteomes" id="UP000011873"/>
    </source>
</evidence>
<protein>
    <submittedName>
        <fullName evidence="1">Uncharacterized protein</fullName>
    </submittedName>
</protein>
<comment type="caution">
    <text evidence="1">The sequence shown here is derived from an EMBL/GenBank/DDBJ whole genome shotgun (WGS) entry which is preliminary data.</text>
</comment>
<organism evidence="1 2">
    <name type="scientific">Leptospira borgpetersenii serovar Hardjo-bovis str. Sponselee</name>
    <dbReference type="NCBI Taxonomy" id="1303729"/>
    <lineage>
        <taxon>Bacteria</taxon>
        <taxon>Pseudomonadati</taxon>
        <taxon>Spirochaetota</taxon>
        <taxon>Spirochaetia</taxon>
        <taxon>Leptospirales</taxon>
        <taxon>Leptospiraceae</taxon>
        <taxon>Leptospira</taxon>
    </lineage>
</organism>
<gene>
    <name evidence="1" type="ORF">LEP1GSC016_2143</name>
</gene>
<dbReference type="EMBL" id="ANMU01000157">
    <property type="protein sequence ID" value="EMJ78371.1"/>
    <property type="molecule type" value="Genomic_DNA"/>
</dbReference>
<reference evidence="1 2" key="1">
    <citation type="submission" date="2013-01" db="EMBL/GenBank/DDBJ databases">
        <authorList>
            <person name="Harkins D.M."/>
            <person name="Durkin A.S."/>
            <person name="Brinkac L.M."/>
            <person name="Haft D.H."/>
            <person name="Selengut J.D."/>
            <person name="Sanka R."/>
            <person name="DePew J."/>
            <person name="Purushe J."/>
            <person name="Galloway R.L."/>
            <person name="Vinetz J.M."/>
            <person name="Sutton G.G."/>
            <person name="Nierman W.C."/>
            <person name="Fouts D.E."/>
        </authorList>
    </citation>
    <scope>NUCLEOTIDE SEQUENCE [LARGE SCALE GENOMIC DNA]</scope>
    <source>
        <strain evidence="1 2">Sponselee CDC</strain>
    </source>
</reference>
<accession>M6BIH1</accession>